<reference evidence="1 2" key="1">
    <citation type="submission" date="2020-10" db="EMBL/GenBank/DDBJ databases">
        <title>The draft genomes of Cyclamen pathogen Pseudomonas sp.</title>
        <authorList>
            <person name="Fujikawa T."/>
            <person name="Sawada H."/>
        </authorList>
    </citation>
    <scope>NUCLEOTIDE SEQUENCE [LARGE SCALE GENOMIC DNA]</scope>
    <source>
        <strain evidence="1 2">MAFF 301449</strain>
    </source>
</reference>
<name>A0ABR9SUW8_9PSED</name>
<comment type="caution">
    <text evidence="1">The sequence shown here is derived from an EMBL/GenBank/DDBJ whole genome shotgun (WGS) entry which is preliminary data.</text>
</comment>
<dbReference type="Proteomes" id="UP000613075">
    <property type="component" value="Unassembled WGS sequence"/>
</dbReference>
<accession>A0ABR9SUW8</accession>
<keyword evidence="2" id="KW-1185">Reference proteome</keyword>
<evidence type="ECO:0000313" key="2">
    <source>
        <dbReference type="Proteomes" id="UP000613075"/>
    </source>
</evidence>
<dbReference type="EMBL" id="JADDUM010000114">
    <property type="protein sequence ID" value="MBE8592251.1"/>
    <property type="molecule type" value="Genomic_DNA"/>
</dbReference>
<organism evidence="1 2">
    <name type="scientific">Pseudomonas cyclaminis</name>
    <dbReference type="NCBI Taxonomy" id="2781239"/>
    <lineage>
        <taxon>Bacteria</taxon>
        <taxon>Pseudomonadati</taxon>
        <taxon>Pseudomonadota</taxon>
        <taxon>Gammaproteobacteria</taxon>
        <taxon>Pseudomonadales</taxon>
        <taxon>Pseudomonadaceae</taxon>
        <taxon>Pseudomonas</taxon>
    </lineage>
</organism>
<dbReference type="RefSeq" id="WP_193862923.1">
    <property type="nucleotide sequence ID" value="NZ_JADDUM010000114.1"/>
</dbReference>
<proteinExistence type="predicted"/>
<sequence>MAYAFSKLLTGWTRENGCDLRAFPAGPSTGASISALKCLLAIAVQADFKTDSAIVSYNDFETLTGLSRPMIRKGLDVLSDLKLIRVQGGYAHKYTVQPIKDTYWAKIPTELLKRNLKDIGNRGVVCLGALKIYILLAARRNNDYDWTAQTYEHLEQATGVRRADIRACLSMLYSARLLHADTVTLEGRDQFQAYFIRGLTIKDPRLGRTVEEDVAYARGRQV</sequence>
<protein>
    <recommendedName>
        <fullName evidence="3">Replication protein</fullName>
    </recommendedName>
</protein>
<gene>
    <name evidence="1" type="ORF">IQK56_15635</name>
</gene>
<evidence type="ECO:0008006" key="3">
    <source>
        <dbReference type="Google" id="ProtNLM"/>
    </source>
</evidence>
<evidence type="ECO:0000313" key="1">
    <source>
        <dbReference type="EMBL" id="MBE8592251.1"/>
    </source>
</evidence>